<proteinExistence type="predicted"/>
<dbReference type="Gene3D" id="1.20.120.1750">
    <property type="match status" value="1"/>
</dbReference>
<evidence type="ECO:0000313" key="1">
    <source>
        <dbReference type="EMBL" id="GFH32837.1"/>
    </source>
</evidence>
<dbReference type="GO" id="GO:0016740">
    <property type="term" value="F:transferase activity"/>
    <property type="evidence" value="ECO:0007669"/>
    <property type="project" value="UniProtKB-KW"/>
</dbReference>
<feature type="non-terminal residue" evidence="1">
    <location>
        <position position="1"/>
    </location>
</feature>
<dbReference type="Proteomes" id="UP000485058">
    <property type="component" value="Unassembled WGS sequence"/>
</dbReference>
<feature type="non-terminal residue" evidence="1">
    <location>
        <position position="60"/>
    </location>
</feature>
<reference evidence="1 2" key="1">
    <citation type="submission" date="2020-02" db="EMBL/GenBank/DDBJ databases">
        <title>Draft genome sequence of Haematococcus lacustris strain NIES-144.</title>
        <authorList>
            <person name="Morimoto D."/>
            <person name="Nakagawa S."/>
            <person name="Yoshida T."/>
            <person name="Sawayama S."/>
        </authorList>
    </citation>
    <scope>NUCLEOTIDE SEQUENCE [LARGE SCALE GENOMIC DNA]</scope>
    <source>
        <strain evidence="1 2">NIES-144</strain>
    </source>
</reference>
<dbReference type="EMBL" id="BLLF01007224">
    <property type="protein sequence ID" value="GFH32837.1"/>
    <property type="molecule type" value="Genomic_DNA"/>
</dbReference>
<protein>
    <submittedName>
        <fullName evidence="1">RBR-type E3 ubiquitin transferase</fullName>
    </submittedName>
</protein>
<name>A0A6A0AM26_HAELA</name>
<gene>
    <name evidence="1" type="ORF">HaLaN_32124</name>
</gene>
<dbReference type="SUPFAM" id="SSF57850">
    <property type="entry name" value="RING/U-box"/>
    <property type="match status" value="1"/>
</dbReference>
<evidence type="ECO:0000313" key="2">
    <source>
        <dbReference type="Proteomes" id="UP000485058"/>
    </source>
</evidence>
<comment type="caution">
    <text evidence="1">The sequence shown here is derived from an EMBL/GenBank/DDBJ whole genome shotgun (WGS) entry which is preliminary data.</text>
</comment>
<organism evidence="1 2">
    <name type="scientific">Haematococcus lacustris</name>
    <name type="common">Green alga</name>
    <name type="synonym">Haematococcus pluvialis</name>
    <dbReference type="NCBI Taxonomy" id="44745"/>
    <lineage>
        <taxon>Eukaryota</taxon>
        <taxon>Viridiplantae</taxon>
        <taxon>Chlorophyta</taxon>
        <taxon>core chlorophytes</taxon>
        <taxon>Chlorophyceae</taxon>
        <taxon>CS clade</taxon>
        <taxon>Chlamydomonadales</taxon>
        <taxon>Haematococcaceae</taxon>
        <taxon>Haematococcus</taxon>
    </lineage>
</organism>
<accession>A0A6A0AM26</accession>
<keyword evidence="2" id="KW-1185">Reference proteome</keyword>
<dbReference type="AlphaFoldDB" id="A0A6A0AM26"/>
<sequence length="60" mass="7366">CKYEFCWLCQGEWKEHGERTGGYYNCNRFEAARRKGDFDEEASKRENAKQSLERYMHFFE</sequence>
<keyword evidence="1" id="KW-0808">Transferase</keyword>